<sequence>MSNRITGKEYALKDIFSQQFDYHIPPYQRPYAWTEEECETLFDDLYDFFLTEKTDNYFLGSIVLKKEEDKPWADVIDGQQRLTTLTILISAIASCLTGTTRVTCEKYLREPGDPLIGLKPEPRLHLREKERSFFEIYIQNVDLDTLIALDPETLETEAKRHIRANCEVFLKRINAKFNNDETKVQPFCTFLLTRCFLVSVSAPSQQSAFRVFSVMNNRGLDLLPIDIIKADVIGEISADDQQSYTEKWEDLEVQTTRDGFNEVFTHTRMIFAKAKPKKNLLDEFREYVLTKLKPQELIDDYLTPYAEAYSIMKNRKYVAAKNAEEVNGYLLWLNKIDNSDWMPSAIRFFAEHSNNPDYILWFIKKLERLASYLHITAKDVNRRIERYALLLEEMEKNPDSSLEDPLTSIDLTNSEKEEFVKVLGGDVYRMTSKRRNYVILRLNAFVSDGTPIDYSPALLTIEHVLPQTVDPKSQWATVWSDTIKREDWVHKIANLVPLTRPKNSEAQNFDFDKKKNVYFTGKKGTTAYPLTTQVVHEITWDEQTVIKRQQTLIKIFADEWDLKYISQGTVDLTDDGSIIYHVSLRGANASGYASNDHFIVLKGSRIAADTVSSFAQYYPNAFDLRNKLISDGVIVDNLFTVDYNFDSLSLAASIVIGRTANGYREWKDGSGLSYSENRKR</sequence>
<dbReference type="PANTHER" id="PTHR35149">
    <property type="entry name" value="SLL5132 PROTEIN"/>
    <property type="match status" value="1"/>
</dbReference>
<dbReference type="OrthoDB" id="9798761at2"/>
<name>A0A1H7LH12_RUMAL</name>
<feature type="domain" description="DUF4357" evidence="3">
    <location>
        <begin position="625"/>
        <end position="671"/>
    </location>
</feature>
<evidence type="ECO:0000259" key="3">
    <source>
        <dbReference type="Pfam" id="PF14267"/>
    </source>
</evidence>
<proteinExistence type="predicted"/>
<dbReference type="InterPro" id="IPR011089">
    <property type="entry name" value="GmrSD_C"/>
</dbReference>
<gene>
    <name evidence="4" type="ORF">SAMN05216469_10925</name>
</gene>
<reference evidence="4 5" key="1">
    <citation type="submission" date="2016-10" db="EMBL/GenBank/DDBJ databases">
        <authorList>
            <person name="de Groot N.N."/>
        </authorList>
    </citation>
    <scope>NUCLEOTIDE SEQUENCE [LARGE SCALE GENOMIC DNA]</scope>
    <source>
        <strain evidence="4 5">KH2T6</strain>
    </source>
</reference>
<dbReference type="InterPro" id="IPR025579">
    <property type="entry name" value="DUF4357"/>
</dbReference>
<dbReference type="Pfam" id="PF03235">
    <property type="entry name" value="GmrSD_N"/>
    <property type="match status" value="1"/>
</dbReference>
<dbReference type="InterPro" id="IPR004919">
    <property type="entry name" value="GmrSD_N"/>
</dbReference>
<evidence type="ECO:0000313" key="4">
    <source>
        <dbReference type="EMBL" id="SEK98223.1"/>
    </source>
</evidence>
<organism evidence="4 5">
    <name type="scientific">Ruminococcus albus</name>
    <dbReference type="NCBI Taxonomy" id="1264"/>
    <lineage>
        <taxon>Bacteria</taxon>
        <taxon>Bacillati</taxon>
        <taxon>Bacillota</taxon>
        <taxon>Clostridia</taxon>
        <taxon>Eubacteriales</taxon>
        <taxon>Oscillospiraceae</taxon>
        <taxon>Ruminococcus</taxon>
    </lineage>
</organism>
<dbReference type="AlphaFoldDB" id="A0A1H7LH12"/>
<dbReference type="EMBL" id="FOAT01000009">
    <property type="protein sequence ID" value="SEK98223.1"/>
    <property type="molecule type" value="Genomic_DNA"/>
</dbReference>
<evidence type="ECO:0000313" key="5">
    <source>
        <dbReference type="Proteomes" id="UP000186015"/>
    </source>
</evidence>
<feature type="domain" description="GmrSD restriction endonucleases N-terminal" evidence="1">
    <location>
        <begin position="12"/>
        <end position="232"/>
    </location>
</feature>
<protein>
    <submittedName>
        <fullName evidence="4">Uncharacterized conserved protein, contains ParB-like and HNH nuclease domains</fullName>
    </submittedName>
</protein>
<dbReference type="Pfam" id="PF07510">
    <property type="entry name" value="GmrSD_C"/>
    <property type="match status" value="1"/>
</dbReference>
<evidence type="ECO:0000259" key="1">
    <source>
        <dbReference type="Pfam" id="PF03235"/>
    </source>
</evidence>
<feature type="domain" description="GmrSD restriction endonucleases C-terminal" evidence="2">
    <location>
        <begin position="426"/>
        <end position="555"/>
    </location>
</feature>
<evidence type="ECO:0000259" key="2">
    <source>
        <dbReference type="Pfam" id="PF07510"/>
    </source>
</evidence>
<dbReference type="RefSeq" id="WP_081350520.1">
    <property type="nucleotide sequence ID" value="NZ_FOAT01000009.1"/>
</dbReference>
<accession>A0A1H7LH12</accession>
<dbReference type="PANTHER" id="PTHR35149:SF2">
    <property type="entry name" value="DUF262 DOMAIN-CONTAINING PROTEIN"/>
    <property type="match status" value="1"/>
</dbReference>
<dbReference type="Proteomes" id="UP000186015">
    <property type="component" value="Unassembled WGS sequence"/>
</dbReference>
<dbReference type="Pfam" id="PF14267">
    <property type="entry name" value="DUF4357"/>
    <property type="match status" value="1"/>
</dbReference>